<dbReference type="PANTHER" id="PTHR23500:SF44">
    <property type="entry name" value="SUGAR TRANSPORT PROTEIN 5"/>
    <property type="match status" value="1"/>
</dbReference>
<dbReference type="InterPro" id="IPR044778">
    <property type="entry name" value="MFS_STP/MST-like_plant"/>
</dbReference>
<keyword evidence="4" id="KW-0762">Sugar transport</keyword>
<gene>
    <name evidence="12" type="ORF">J5N97_016979</name>
</gene>
<keyword evidence="13" id="KW-1185">Reference proteome</keyword>
<feature type="transmembrane region" description="Helical" evidence="10">
    <location>
        <begin position="169"/>
        <end position="191"/>
    </location>
</feature>
<dbReference type="GO" id="GO:0015293">
    <property type="term" value="F:symporter activity"/>
    <property type="evidence" value="ECO:0007669"/>
    <property type="project" value="UniProtKB-KW"/>
</dbReference>
<dbReference type="NCBIfam" id="TIGR00879">
    <property type="entry name" value="SP"/>
    <property type="match status" value="1"/>
</dbReference>
<feature type="transmembrane region" description="Helical" evidence="10">
    <location>
        <begin position="80"/>
        <end position="102"/>
    </location>
</feature>
<dbReference type="GO" id="GO:0016020">
    <property type="term" value="C:membrane"/>
    <property type="evidence" value="ECO:0007669"/>
    <property type="project" value="UniProtKB-SubCell"/>
</dbReference>
<feature type="transmembrane region" description="Helical" evidence="10">
    <location>
        <begin position="352"/>
        <end position="372"/>
    </location>
</feature>
<dbReference type="Gene3D" id="1.20.1250.20">
    <property type="entry name" value="MFS general substrate transporter like domains"/>
    <property type="match status" value="1"/>
</dbReference>
<dbReference type="PROSITE" id="PS50850">
    <property type="entry name" value="MFS"/>
    <property type="match status" value="1"/>
</dbReference>
<dbReference type="OrthoDB" id="5296287at2759"/>
<keyword evidence="5 10" id="KW-0812">Transmembrane</keyword>
<evidence type="ECO:0000256" key="7">
    <source>
        <dbReference type="ARBA" id="ARBA00022989"/>
    </source>
</evidence>
<dbReference type="EMBL" id="JAGGNH010000004">
    <property type="protein sequence ID" value="KAJ0975014.1"/>
    <property type="molecule type" value="Genomic_DNA"/>
</dbReference>
<evidence type="ECO:0000256" key="6">
    <source>
        <dbReference type="ARBA" id="ARBA00022847"/>
    </source>
</evidence>
<feature type="domain" description="Major facilitator superfamily (MFS) profile" evidence="11">
    <location>
        <begin position="26"/>
        <end position="476"/>
    </location>
</feature>
<evidence type="ECO:0000256" key="4">
    <source>
        <dbReference type="ARBA" id="ARBA00022597"/>
    </source>
</evidence>
<reference evidence="12" key="1">
    <citation type="submission" date="2021-03" db="EMBL/GenBank/DDBJ databases">
        <authorList>
            <person name="Li Z."/>
            <person name="Yang C."/>
        </authorList>
    </citation>
    <scope>NUCLEOTIDE SEQUENCE</scope>
    <source>
        <strain evidence="12">Dzin_1.0</strain>
        <tissue evidence="12">Leaf</tissue>
    </source>
</reference>
<feature type="transmembrane region" description="Helical" evidence="10">
    <location>
        <begin position="287"/>
        <end position="311"/>
    </location>
</feature>
<dbReference type="PROSITE" id="PS00217">
    <property type="entry name" value="SUGAR_TRANSPORT_2"/>
    <property type="match status" value="1"/>
</dbReference>
<sequence>MAGGEFIGNGPFKDYDGKITVSVILTCIMAASGGLIFGYDIGISGGVTAMESFLKEFFPEILKKMSNSEQNEYCIYDSQILTAFTSSLYIAGLFASLIAASAAKALGRLVVMLVGGAAFFFGAVLNASAINIAMLIIGRIMLGFGVGFTNQATPLYLAEVAPARWRGALTTAFQFFIGIGVLAANLTNYATSRIPNWGWRLSLGLAAVPASILLVAALFIPDTPSSLLHRRKVSAARSALLRLRGPTADIEAELQDITSSIEAAEARDGDEGQFRRMLRRRRYRPHLVMAVLIPLFQQMSGVVVVAFFAPVLFRTVGFGSDPALMSAVILGAVNLASILIASIVIDRYGRKVLFLQGGLQIIICEVAVAWILGSNGEGKLPKGHSIAVLVLMCTFAAGFGWSWGPLSWVVPSEIFPVEIRSAGQSINVAINLGATFLQTQVFLSMLCHFKYGIFIFYAAWVVVMTAFVAAFLPETKGVPLDSKMNSVWAGHWFWCRHSSGPAPCVPNQTYIAGRHIYNIICTYSNRKS</sequence>
<organism evidence="12 13">
    <name type="scientific">Dioscorea zingiberensis</name>
    <dbReference type="NCBI Taxonomy" id="325984"/>
    <lineage>
        <taxon>Eukaryota</taxon>
        <taxon>Viridiplantae</taxon>
        <taxon>Streptophyta</taxon>
        <taxon>Embryophyta</taxon>
        <taxon>Tracheophyta</taxon>
        <taxon>Spermatophyta</taxon>
        <taxon>Magnoliopsida</taxon>
        <taxon>Liliopsida</taxon>
        <taxon>Dioscoreales</taxon>
        <taxon>Dioscoreaceae</taxon>
        <taxon>Dioscorea</taxon>
    </lineage>
</organism>
<accession>A0A9D5CL81</accession>
<feature type="transmembrane region" description="Helical" evidence="10">
    <location>
        <begin position="136"/>
        <end position="157"/>
    </location>
</feature>
<dbReference type="InterPro" id="IPR036259">
    <property type="entry name" value="MFS_trans_sf"/>
</dbReference>
<evidence type="ECO:0000256" key="10">
    <source>
        <dbReference type="SAM" id="Phobius"/>
    </source>
</evidence>
<dbReference type="PANTHER" id="PTHR23500">
    <property type="entry name" value="SOLUTE CARRIER FAMILY 2, FACILITATED GLUCOSE TRANSPORTER"/>
    <property type="match status" value="1"/>
</dbReference>
<evidence type="ECO:0000256" key="8">
    <source>
        <dbReference type="ARBA" id="ARBA00023136"/>
    </source>
</evidence>
<dbReference type="PRINTS" id="PR00171">
    <property type="entry name" value="SUGRTRNSPORT"/>
</dbReference>
<comment type="caution">
    <text evidence="12">The sequence shown here is derived from an EMBL/GenBank/DDBJ whole genome shotgun (WGS) entry which is preliminary data.</text>
</comment>
<dbReference type="AlphaFoldDB" id="A0A9D5CL81"/>
<evidence type="ECO:0000313" key="12">
    <source>
        <dbReference type="EMBL" id="KAJ0975014.1"/>
    </source>
</evidence>
<dbReference type="Proteomes" id="UP001085076">
    <property type="component" value="Miscellaneous, Linkage group lg04"/>
</dbReference>
<dbReference type="PROSITE" id="PS00216">
    <property type="entry name" value="SUGAR_TRANSPORT_1"/>
    <property type="match status" value="1"/>
</dbReference>
<comment type="subcellular location">
    <subcellularLocation>
        <location evidence="1">Membrane</location>
        <topology evidence="1">Multi-pass membrane protein</topology>
    </subcellularLocation>
</comment>
<evidence type="ECO:0000256" key="1">
    <source>
        <dbReference type="ARBA" id="ARBA00004141"/>
    </source>
</evidence>
<evidence type="ECO:0000256" key="9">
    <source>
        <dbReference type="RuleBase" id="RU003346"/>
    </source>
</evidence>
<comment type="similarity">
    <text evidence="2 9">Belongs to the major facilitator superfamily. Sugar transporter (TC 2.A.1.1) family.</text>
</comment>
<feature type="transmembrane region" description="Helical" evidence="10">
    <location>
        <begin position="323"/>
        <end position="345"/>
    </location>
</feature>
<dbReference type="InterPro" id="IPR005829">
    <property type="entry name" value="Sugar_transporter_CS"/>
</dbReference>
<evidence type="ECO:0000313" key="13">
    <source>
        <dbReference type="Proteomes" id="UP001085076"/>
    </source>
</evidence>
<keyword evidence="7 10" id="KW-1133">Transmembrane helix</keyword>
<feature type="transmembrane region" description="Helical" evidence="10">
    <location>
        <begin position="197"/>
        <end position="220"/>
    </location>
</feature>
<keyword evidence="6" id="KW-0769">Symport</keyword>
<feature type="transmembrane region" description="Helical" evidence="10">
    <location>
        <begin position="384"/>
        <end position="404"/>
    </location>
</feature>
<protein>
    <recommendedName>
        <fullName evidence="11">Major facilitator superfamily (MFS) profile domain-containing protein</fullName>
    </recommendedName>
</protein>
<name>A0A9D5CL81_9LILI</name>
<feature type="transmembrane region" description="Helical" evidence="10">
    <location>
        <begin position="451"/>
        <end position="472"/>
    </location>
</feature>
<dbReference type="Pfam" id="PF00083">
    <property type="entry name" value="Sugar_tr"/>
    <property type="match status" value="1"/>
</dbReference>
<evidence type="ECO:0000256" key="3">
    <source>
        <dbReference type="ARBA" id="ARBA00022448"/>
    </source>
</evidence>
<proteinExistence type="inferred from homology"/>
<evidence type="ECO:0000256" key="5">
    <source>
        <dbReference type="ARBA" id="ARBA00022692"/>
    </source>
</evidence>
<keyword evidence="8 10" id="KW-0472">Membrane</keyword>
<keyword evidence="3 9" id="KW-0813">Transport</keyword>
<reference evidence="12" key="2">
    <citation type="journal article" date="2022" name="Hortic Res">
        <title>The genome of Dioscorea zingiberensis sheds light on the biosynthesis, origin and evolution of the medicinally important diosgenin saponins.</title>
        <authorList>
            <person name="Li Y."/>
            <person name="Tan C."/>
            <person name="Li Z."/>
            <person name="Guo J."/>
            <person name="Li S."/>
            <person name="Chen X."/>
            <person name="Wang C."/>
            <person name="Dai X."/>
            <person name="Yang H."/>
            <person name="Song W."/>
            <person name="Hou L."/>
            <person name="Xu J."/>
            <person name="Tong Z."/>
            <person name="Xu A."/>
            <person name="Yuan X."/>
            <person name="Wang W."/>
            <person name="Yang Q."/>
            <person name="Chen L."/>
            <person name="Sun Z."/>
            <person name="Wang K."/>
            <person name="Pan B."/>
            <person name="Chen J."/>
            <person name="Bao Y."/>
            <person name="Liu F."/>
            <person name="Qi X."/>
            <person name="Gang D.R."/>
            <person name="Wen J."/>
            <person name="Li J."/>
        </authorList>
    </citation>
    <scope>NUCLEOTIDE SEQUENCE</scope>
    <source>
        <strain evidence="12">Dzin_1.0</strain>
    </source>
</reference>
<dbReference type="InterPro" id="IPR005828">
    <property type="entry name" value="MFS_sugar_transport-like"/>
</dbReference>
<feature type="transmembrane region" description="Helical" evidence="10">
    <location>
        <begin position="109"/>
        <end position="130"/>
    </location>
</feature>
<dbReference type="SUPFAM" id="SSF103473">
    <property type="entry name" value="MFS general substrate transporter"/>
    <property type="match status" value="1"/>
</dbReference>
<feature type="transmembrane region" description="Helical" evidence="10">
    <location>
        <begin position="19"/>
        <end position="39"/>
    </location>
</feature>
<dbReference type="GO" id="GO:0015145">
    <property type="term" value="F:monosaccharide transmembrane transporter activity"/>
    <property type="evidence" value="ECO:0007669"/>
    <property type="project" value="InterPro"/>
</dbReference>
<dbReference type="FunFam" id="1.20.1250.20:FF:000002">
    <property type="entry name" value="Sugar transport protein 13"/>
    <property type="match status" value="1"/>
</dbReference>
<dbReference type="InterPro" id="IPR003663">
    <property type="entry name" value="Sugar/inositol_transpt"/>
</dbReference>
<evidence type="ECO:0000259" key="11">
    <source>
        <dbReference type="PROSITE" id="PS50850"/>
    </source>
</evidence>
<evidence type="ECO:0000256" key="2">
    <source>
        <dbReference type="ARBA" id="ARBA00010992"/>
    </source>
</evidence>
<dbReference type="CDD" id="cd17361">
    <property type="entry name" value="MFS_STP"/>
    <property type="match status" value="1"/>
</dbReference>
<dbReference type="InterPro" id="IPR045262">
    <property type="entry name" value="STP/PLT_plant"/>
</dbReference>
<dbReference type="InterPro" id="IPR020846">
    <property type="entry name" value="MFS_dom"/>
</dbReference>